<dbReference type="Pfam" id="PF00075">
    <property type="entry name" value="RNase_H"/>
    <property type="match status" value="1"/>
</dbReference>
<keyword evidence="3" id="KW-1185">Reference proteome</keyword>
<feature type="domain" description="RNase H type-1" evidence="1">
    <location>
        <begin position="245"/>
        <end position="373"/>
    </location>
</feature>
<dbReference type="InterPro" id="IPR002156">
    <property type="entry name" value="RNaseH_domain"/>
</dbReference>
<dbReference type="Gene3D" id="3.30.420.10">
    <property type="entry name" value="Ribonuclease H-like superfamily/Ribonuclease H"/>
    <property type="match status" value="1"/>
</dbReference>
<dbReference type="InterPro" id="IPR012337">
    <property type="entry name" value="RNaseH-like_sf"/>
</dbReference>
<evidence type="ECO:0000313" key="3">
    <source>
        <dbReference type="Proteomes" id="UP000499080"/>
    </source>
</evidence>
<accession>A0A4Y2SER5</accession>
<dbReference type="InterPro" id="IPR036397">
    <property type="entry name" value="RNaseH_sf"/>
</dbReference>
<dbReference type="PANTHER" id="PTHR33481">
    <property type="entry name" value="REVERSE TRANSCRIPTASE"/>
    <property type="match status" value="1"/>
</dbReference>
<protein>
    <recommendedName>
        <fullName evidence="1">RNase H type-1 domain-containing protein</fullName>
    </recommendedName>
</protein>
<dbReference type="GO" id="GO:0003676">
    <property type="term" value="F:nucleic acid binding"/>
    <property type="evidence" value="ECO:0007669"/>
    <property type="project" value="InterPro"/>
</dbReference>
<dbReference type="OrthoDB" id="6507932at2759"/>
<sequence>MHFCRRRGLHPDPEILINGSVIPVVSEEKFLGVLLDHKLTFRPHVSNLKKKCNKSLDILKVLSSKSWGADYDTLLKIYRALVLSKLDYCSIVYGSAAKTVLQSLDSVHHQGLRLISGAFRTSPVQSLYVMTGELPLQLRREKQCIKYYFKVRSNRRHPMYDRILNPILGTLYATKPSCIPPFGHRIKKILSYHGIENIMPLPEEQPPPPWSNINIYTVDDLSNLSKQDTSHFVYLQLFYHHRQCYWDFKTAYTDGSKAGSHVGSAAVFNNLTKSERLHSYCNVFTSEIYAIFMVLVKISICNDKKWIIYTDSRSCLEALLHISRRSHPLVNKIFNLYTSLLEKGYNISFCWIPGHIGIVGNEKADIAAKEARRITWPYVPLPDMDGILRSEVSRSWQEIWNTQVNNKLHYIQPSVGGFKPCNFNRNVNVKLVRLRIGHTYFTHRYLLHSEPAPICQTCNANFTVRHILSECDIFNNCRIKWFGKAHPQLHELLGDPPHFHLFSFVAEIGFMKVI</sequence>
<dbReference type="Proteomes" id="UP000499080">
    <property type="component" value="Unassembled WGS sequence"/>
</dbReference>
<reference evidence="2 3" key="1">
    <citation type="journal article" date="2019" name="Sci. Rep.">
        <title>Orb-weaving spider Araneus ventricosus genome elucidates the spidroin gene catalogue.</title>
        <authorList>
            <person name="Kono N."/>
            <person name="Nakamura H."/>
            <person name="Ohtoshi R."/>
            <person name="Moran D.A.P."/>
            <person name="Shinohara A."/>
            <person name="Yoshida Y."/>
            <person name="Fujiwara M."/>
            <person name="Mori M."/>
            <person name="Tomita M."/>
            <person name="Arakawa K."/>
        </authorList>
    </citation>
    <scope>NUCLEOTIDE SEQUENCE [LARGE SCALE GENOMIC DNA]</scope>
</reference>
<dbReference type="PROSITE" id="PS50879">
    <property type="entry name" value="RNASE_H_1"/>
    <property type="match status" value="1"/>
</dbReference>
<comment type="caution">
    <text evidence="2">The sequence shown here is derived from an EMBL/GenBank/DDBJ whole genome shotgun (WGS) entry which is preliminary data.</text>
</comment>
<dbReference type="GO" id="GO:0004523">
    <property type="term" value="F:RNA-DNA hybrid ribonuclease activity"/>
    <property type="evidence" value="ECO:0007669"/>
    <property type="project" value="InterPro"/>
</dbReference>
<gene>
    <name evidence="2" type="ORF">AVEN_50698_1</name>
</gene>
<proteinExistence type="predicted"/>
<dbReference type="PANTHER" id="PTHR33481:SF1">
    <property type="entry name" value="ENDONUCLEASE_EXONUCLEASE_PHOSPHATASE DOMAIN-CONTAINING PROTEIN-RELATED"/>
    <property type="match status" value="1"/>
</dbReference>
<evidence type="ECO:0000313" key="2">
    <source>
        <dbReference type="EMBL" id="GBN86742.1"/>
    </source>
</evidence>
<evidence type="ECO:0000259" key="1">
    <source>
        <dbReference type="PROSITE" id="PS50879"/>
    </source>
</evidence>
<dbReference type="AlphaFoldDB" id="A0A4Y2SER5"/>
<organism evidence="2 3">
    <name type="scientific">Araneus ventricosus</name>
    <name type="common">Orbweaver spider</name>
    <name type="synonym">Epeira ventricosa</name>
    <dbReference type="NCBI Taxonomy" id="182803"/>
    <lineage>
        <taxon>Eukaryota</taxon>
        <taxon>Metazoa</taxon>
        <taxon>Ecdysozoa</taxon>
        <taxon>Arthropoda</taxon>
        <taxon>Chelicerata</taxon>
        <taxon>Arachnida</taxon>
        <taxon>Araneae</taxon>
        <taxon>Araneomorphae</taxon>
        <taxon>Entelegynae</taxon>
        <taxon>Araneoidea</taxon>
        <taxon>Araneidae</taxon>
        <taxon>Araneus</taxon>
    </lineage>
</organism>
<dbReference type="CDD" id="cd09276">
    <property type="entry name" value="Rnase_HI_RT_non_LTR"/>
    <property type="match status" value="1"/>
</dbReference>
<dbReference type="SUPFAM" id="SSF53098">
    <property type="entry name" value="Ribonuclease H-like"/>
    <property type="match status" value="1"/>
</dbReference>
<name>A0A4Y2SER5_ARAVE</name>
<dbReference type="EMBL" id="BGPR01021446">
    <property type="protein sequence ID" value="GBN86742.1"/>
    <property type="molecule type" value="Genomic_DNA"/>
</dbReference>